<proteinExistence type="predicted"/>
<dbReference type="PANTHER" id="PTHR43818:SF11">
    <property type="entry name" value="BCDNA.GH03377"/>
    <property type="match status" value="1"/>
</dbReference>
<protein>
    <submittedName>
        <fullName evidence="4">Gfo/Idh/MocA family oxidoreductase</fullName>
    </submittedName>
</protein>
<dbReference type="EMBL" id="CP041692">
    <property type="protein sequence ID" value="QDP96176.1"/>
    <property type="molecule type" value="Genomic_DNA"/>
</dbReference>
<dbReference type="Proteomes" id="UP000319263">
    <property type="component" value="Chromosome"/>
</dbReference>
<dbReference type="InterPro" id="IPR000683">
    <property type="entry name" value="Gfo/Idh/MocA-like_OxRdtase_N"/>
</dbReference>
<sequence>MRGRRRCGCPGCVGCRPRRQHRVRIAQSRCRSREQSVTTNQDHRDSGPDSGKGPEHVEGPQAEPVRIALAGASGFGRVHRRNLERLAAAGRAQLVAVADPAGRPDDLDPAIAWYSSLDELLPNENCAVVIIATPIQTHAPLAELALRAGKHVYLEKPPVASMADFDRVVALLEETGLSCQVGFQALGSHALARIAGLIAEGAIGEPKLITGYGVWSRTAAYFGRSAWSGKRRLGDAVVSDGVATNALAHSVAQALRVAGVDDLDRIRSVRTELYKANLDNESDDTTWIRVEADGALPISIALTLCGPGNDQPPMVSVIGDQGRIDLRYTTDLLTVDRGAGPGDPGQLGRTDLTENLLDHLADGTPLISPFVGHGPYMAVLEAIQSHLPAPLTDGVTVEGSGPDAHPVIKDIEHWAREAADSGTGFTAVGAPWATQAAVADWSPQHS</sequence>
<gene>
    <name evidence="4" type="ORF">FOE78_09910</name>
</gene>
<accession>A0A516PYC6</accession>
<evidence type="ECO:0000256" key="1">
    <source>
        <dbReference type="ARBA" id="ARBA00023002"/>
    </source>
</evidence>
<dbReference type="AlphaFoldDB" id="A0A516PYC6"/>
<dbReference type="KEGG" id="mik:FOE78_09910"/>
<dbReference type="InterPro" id="IPR050463">
    <property type="entry name" value="Gfo/Idh/MocA_oxidrdct_glycsds"/>
</dbReference>
<dbReference type="GO" id="GO:0000166">
    <property type="term" value="F:nucleotide binding"/>
    <property type="evidence" value="ECO:0007669"/>
    <property type="project" value="InterPro"/>
</dbReference>
<dbReference type="Pfam" id="PF01408">
    <property type="entry name" value="GFO_IDH_MocA"/>
    <property type="match status" value="1"/>
</dbReference>
<reference evidence="4 5" key="1">
    <citation type="submission" date="2019-07" db="EMBL/GenBank/DDBJ databases">
        <title>Microlunatus dokdonensis sp. nov. isolated from the rhizospheric soil of the wild plant Elymus tsukushiensis.</title>
        <authorList>
            <person name="Ghim S.-Y."/>
            <person name="Hwang Y.-J."/>
            <person name="Son J.-S."/>
            <person name="Shin J.-H."/>
        </authorList>
    </citation>
    <scope>NUCLEOTIDE SEQUENCE [LARGE SCALE GENOMIC DNA]</scope>
    <source>
        <strain evidence="4 5">KUDC0627</strain>
    </source>
</reference>
<evidence type="ECO:0000313" key="5">
    <source>
        <dbReference type="Proteomes" id="UP000319263"/>
    </source>
</evidence>
<evidence type="ECO:0000259" key="3">
    <source>
        <dbReference type="Pfam" id="PF01408"/>
    </source>
</evidence>
<keyword evidence="5" id="KW-1185">Reference proteome</keyword>
<dbReference type="PANTHER" id="PTHR43818">
    <property type="entry name" value="BCDNA.GH03377"/>
    <property type="match status" value="1"/>
</dbReference>
<dbReference type="Gene3D" id="3.40.50.720">
    <property type="entry name" value="NAD(P)-binding Rossmann-like Domain"/>
    <property type="match status" value="1"/>
</dbReference>
<feature type="region of interest" description="Disordered" evidence="2">
    <location>
        <begin position="26"/>
        <end position="62"/>
    </location>
</feature>
<dbReference type="SUPFAM" id="SSF51735">
    <property type="entry name" value="NAD(P)-binding Rossmann-fold domains"/>
    <property type="match status" value="1"/>
</dbReference>
<dbReference type="GO" id="GO:0016491">
    <property type="term" value="F:oxidoreductase activity"/>
    <property type="evidence" value="ECO:0007669"/>
    <property type="project" value="UniProtKB-KW"/>
</dbReference>
<keyword evidence="1" id="KW-0560">Oxidoreductase</keyword>
<dbReference type="InterPro" id="IPR036291">
    <property type="entry name" value="NAD(P)-bd_dom_sf"/>
</dbReference>
<dbReference type="OrthoDB" id="9812981at2"/>
<organism evidence="4 5">
    <name type="scientific">Microlunatus elymi</name>
    <dbReference type="NCBI Taxonomy" id="2596828"/>
    <lineage>
        <taxon>Bacteria</taxon>
        <taxon>Bacillati</taxon>
        <taxon>Actinomycetota</taxon>
        <taxon>Actinomycetes</taxon>
        <taxon>Propionibacteriales</taxon>
        <taxon>Propionibacteriaceae</taxon>
        <taxon>Microlunatus</taxon>
    </lineage>
</organism>
<name>A0A516PYC6_9ACTN</name>
<feature type="domain" description="Gfo/Idh/MocA-like oxidoreductase N-terminal" evidence="3">
    <location>
        <begin position="66"/>
        <end position="183"/>
    </location>
</feature>
<dbReference type="Gene3D" id="3.30.360.10">
    <property type="entry name" value="Dihydrodipicolinate Reductase, domain 2"/>
    <property type="match status" value="1"/>
</dbReference>
<evidence type="ECO:0000256" key="2">
    <source>
        <dbReference type="SAM" id="MobiDB-lite"/>
    </source>
</evidence>
<dbReference type="SUPFAM" id="SSF55347">
    <property type="entry name" value="Glyceraldehyde-3-phosphate dehydrogenase-like, C-terminal domain"/>
    <property type="match status" value="1"/>
</dbReference>
<evidence type="ECO:0000313" key="4">
    <source>
        <dbReference type="EMBL" id="QDP96176.1"/>
    </source>
</evidence>
<feature type="compositionally biased region" description="Basic and acidic residues" evidence="2">
    <location>
        <begin position="41"/>
        <end position="58"/>
    </location>
</feature>